<protein>
    <submittedName>
        <fullName evidence="1">Uncharacterized protein</fullName>
    </submittedName>
</protein>
<organism evidence="1">
    <name type="scientific">Anguilla anguilla</name>
    <name type="common">European freshwater eel</name>
    <name type="synonym">Muraena anguilla</name>
    <dbReference type="NCBI Taxonomy" id="7936"/>
    <lineage>
        <taxon>Eukaryota</taxon>
        <taxon>Metazoa</taxon>
        <taxon>Chordata</taxon>
        <taxon>Craniata</taxon>
        <taxon>Vertebrata</taxon>
        <taxon>Euteleostomi</taxon>
        <taxon>Actinopterygii</taxon>
        <taxon>Neopterygii</taxon>
        <taxon>Teleostei</taxon>
        <taxon>Anguilliformes</taxon>
        <taxon>Anguillidae</taxon>
        <taxon>Anguilla</taxon>
    </lineage>
</organism>
<dbReference type="EMBL" id="GBXM01037922">
    <property type="protein sequence ID" value="JAH70655.1"/>
    <property type="molecule type" value="Transcribed_RNA"/>
</dbReference>
<accession>A0A0E9UZM5</accession>
<reference evidence="1" key="2">
    <citation type="journal article" date="2015" name="Fish Shellfish Immunol.">
        <title>Early steps in the European eel (Anguilla anguilla)-Vibrio vulnificus interaction in the gills: Role of the RtxA13 toxin.</title>
        <authorList>
            <person name="Callol A."/>
            <person name="Pajuelo D."/>
            <person name="Ebbesson L."/>
            <person name="Teles M."/>
            <person name="MacKenzie S."/>
            <person name="Amaro C."/>
        </authorList>
    </citation>
    <scope>NUCLEOTIDE SEQUENCE</scope>
</reference>
<sequence>MAVFHSRSSTRWIPIRLGLGHKMAAINSEMPTKTA</sequence>
<name>A0A0E9UZM5_ANGAN</name>
<proteinExistence type="predicted"/>
<dbReference type="AlphaFoldDB" id="A0A0E9UZM5"/>
<reference evidence="1" key="1">
    <citation type="submission" date="2014-11" db="EMBL/GenBank/DDBJ databases">
        <authorList>
            <person name="Amaro Gonzalez C."/>
        </authorList>
    </citation>
    <scope>NUCLEOTIDE SEQUENCE</scope>
</reference>
<evidence type="ECO:0000313" key="1">
    <source>
        <dbReference type="EMBL" id="JAH70655.1"/>
    </source>
</evidence>